<dbReference type="Pfam" id="PF10342">
    <property type="entry name" value="Kre9_KNH"/>
    <property type="match status" value="1"/>
</dbReference>
<evidence type="ECO:0000313" key="5">
    <source>
        <dbReference type="Proteomes" id="UP000027073"/>
    </source>
</evidence>
<reference evidence="5" key="1">
    <citation type="journal article" date="2014" name="Proc. Natl. Acad. Sci. U.S.A.">
        <title>Extensive sampling of basidiomycete genomes demonstrates inadequacy of the white-rot/brown-rot paradigm for wood decay fungi.</title>
        <authorList>
            <person name="Riley R."/>
            <person name="Salamov A.A."/>
            <person name="Brown D.W."/>
            <person name="Nagy L.G."/>
            <person name="Floudas D."/>
            <person name="Held B.W."/>
            <person name="Levasseur A."/>
            <person name="Lombard V."/>
            <person name="Morin E."/>
            <person name="Otillar R."/>
            <person name="Lindquist E.A."/>
            <person name="Sun H."/>
            <person name="LaButti K.M."/>
            <person name="Schmutz J."/>
            <person name="Jabbour D."/>
            <person name="Luo H."/>
            <person name="Baker S.E."/>
            <person name="Pisabarro A.G."/>
            <person name="Walton J.D."/>
            <person name="Blanchette R.A."/>
            <person name="Henrissat B."/>
            <person name="Martin F."/>
            <person name="Cullen D."/>
            <person name="Hibbett D.S."/>
            <person name="Grigoriev I.V."/>
        </authorList>
    </citation>
    <scope>NUCLEOTIDE SEQUENCE [LARGE SCALE GENOMIC DNA]</scope>
    <source>
        <strain evidence="5">PC15</strain>
    </source>
</reference>
<protein>
    <recommendedName>
        <fullName evidence="3">Yeast cell wall synthesis Kre9/Knh1-like N-terminal domain-containing protein</fullName>
    </recommendedName>
</protein>
<feature type="non-terminal residue" evidence="4">
    <location>
        <position position="1"/>
    </location>
</feature>
<feature type="domain" description="Yeast cell wall synthesis Kre9/Knh1-like N-terminal" evidence="3">
    <location>
        <begin position="22"/>
        <end position="116"/>
    </location>
</feature>
<dbReference type="STRING" id="1137138.A0A067NAX9"/>
<dbReference type="PANTHER" id="PTHR35185:SF1">
    <property type="entry name" value="UPF0619 GPI-ANCHORED MEMBRANE PROTEIN C1322.10"/>
    <property type="match status" value="1"/>
</dbReference>
<evidence type="ECO:0000313" key="4">
    <source>
        <dbReference type="EMBL" id="KDQ24999.1"/>
    </source>
</evidence>
<sequence>MFSQLIVALALASFSLAYNITSPGDSHNWTERGPQPATWELASTDPETVTVVLTNKNSSVMAENQVIATSLDGKTGKAELNPPKGKWPAGEGFILNFCQKGHTTDAILAQSKEFSIIGVGSEGVDSLPSTLPQTQNLDTPPQTAKSNGAMAAFEATKDGLMGLLGFLALMVV</sequence>
<dbReference type="InParanoid" id="A0A067NAX9"/>
<evidence type="ECO:0000259" key="3">
    <source>
        <dbReference type="Pfam" id="PF10342"/>
    </source>
</evidence>
<dbReference type="PANTHER" id="PTHR35185">
    <property type="entry name" value="SERINE/THREONINE-RICH PROTEIN ADG2-RELATED"/>
    <property type="match status" value="1"/>
</dbReference>
<keyword evidence="1 2" id="KW-0732">Signal</keyword>
<dbReference type="InterPro" id="IPR018466">
    <property type="entry name" value="Kre9/Knh1-like_N"/>
</dbReference>
<dbReference type="Proteomes" id="UP000027073">
    <property type="component" value="Unassembled WGS sequence"/>
</dbReference>
<feature type="chain" id="PRO_5001642073" description="Yeast cell wall synthesis Kre9/Knh1-like N-terminal domain-containing protein" evidence="2">
    <location>
        <begin position="18"/>
        <end position="172"/>
    </location>
</feature>
<dbReference type="InterPro" id="IPR052479">
    <property type="entry name" value="GPI-anchor_Adhesion_Reg"/>
</dbReference>
<name>A0A067NAX9_PLEO1</name>
<dbReference type="VEuPathDB" id="FungiDB:PLEOSDRAFT_1058851"/>
<organism evidence="4 5">
    <name type="scientific">Pleurotus ostreatus (strain PC15)</name>
    <name type="common">Oyster mushroom</name>
    <dbReference type="NCBI Taxonomy" id="1137138"/>
    <lineage>
        <taxon>Eukaryota</taxon>
        <taxon>Fungi</taxon>
        <taxon>Dikarya</taxon>
        <taxon>Basidiomycota</taxon>
        <taxon>Agaricomycotina</taxon>
        <taxon>Agaricomycetes</taxon>
        <taxon>Agaricomycetidae</taxon>
        <taxon>Agaricales</taxon>
        <taxon>Pleurotineae</taxon>
        <taxon>Pleurotaceae</taxon>
        <taxon>Pleurotus</taxon>
    </lineage>
</organism>
<dbReference type="AlphaFoldDB" id="A0A067NAX9"/>
<gene>
    <name evidence="4" type="ORF">PLEOSDRAFT_1058851</name>
</gene>
<accession>A0A067NAX9</accession>
<dbReference type="OrthoDB" id="5316007at2759"/>
<evidence type="ECO:0000256" key="2">
    <source>
        <dbReference type="SAM" id="SignalP"/>
    </source>
</evidence>
<evidence type="ECO:0000256" key="1">
    <source>
        <dbReference type="ARBA" id="ARBA00022729"/>
    </source>
</evidence>
<dbReference type="HOGENOM" id="CLU_088618_3_0_1"/>
<feature type="signal peptide" evidence="2">
    <location>
        <begin position="1"/>
        <end position="17"/>
    </location>
</feature>
<proteinExistence type="predicted"/>
<dbReference type="EMBL" id="KL198011">
    <property type="protein sequence ID" value="KDQ24999.1"/>
    <property type="molecule type" value="Genomic_DNA"/>
</dbReference>